<feature type="compositionally biased region" description="Basic and acidic residues" evidence="1">
    <location>
        <begin position="101"/>
        <end position="116"/>
    </location>
</feature>
<dbReference type="EMBL" id="AVOT02018269">
    <property type="protein sequence ID" value="MBW0505042.1"/>
    <property type="molecule type" value="Genomic_DNA"/>
</dbReference>
<evidence type="ECO:0000313" key="3">
    <source>
        <dbReference type="Proteomes" id="UP000765509"/>
    </source>
</evidence>
<accession>A0A9Q3DN22</accession>
<dbReference type="Proteomes" id="UP000765509">
    <property type="component" value="Unassembled WGS sequence"/>
</dbReference>
<feature type="compositionally biased region" description="Polar residues" evidence="1">
    <location>
        <begin position="1"/>
        <end position="16"/>
    </location>
</feature>
<feature type="compositionally biased region" description="Polar residues" evidence="1">
    <location>
        <begin position="25"/>
        <end position="48"/>
    </location>
</feature>
<comment type="caution">
    <text evidence="2">The sequence shown here is derived from an EMBL/GenBank/DDBJ whole genome shotgun (WGS) entry which is preliminary data.</text>
</comment>
<keyword evidence="3" id="KW-1185">Reference proteome</keyword>
<name>A0A9Q3DN22_9BASI</name>
<evidence type="ECO:0000313" key="2">
    <source>
        <dbReference type="EMBL" id="MBW0505042.1"/>
    </source>
</evidence>
<feature type="compositionally biased region" description="Low complexity" evidence="1">
    <location>
        <begin position="140"/>
        <end position="153"/>
    </location>
</feature>
<feature type="region of interest" description="Disordered" evidence="1">
    <location>
        <begin position="101"/>
        <end position="170"/>
    </location>
</feature>
<evidence type="ECO:0000256" key="1">
    <source>
        <dbReference type="SAM" id="MobiDB-lite"/>
    </source>
</evidence>
<reference evidence="2" key="1">
    <citation type="submission" date="2021-03" db="EMBL/GenBank/DDBJ databases">
        <title>Draft genome sequence of rust myrtle Austropuccinia psidii MF-1, a brazilian biotype.</title>
        <authorList>
            <person name="Quecine M.C."/>
            <person name="Pachon D.M.R."/>
            <person name="Bonatelli M.L."/>
            <person name="Correr F.H."/>
            <person name="Franceschini L.M."/>
            <person name="Leite T.F."/>
            <person name="Margarido G.R.A."/>
            <person name="Almeida C.A."/>
            <person name="Ferrarezi J.A."/>
            <person name="Labate C.A."/>
        </authorList>
    </citation>
    <scope>NUCLEOTIDE SEQUENCE</scope>
    <source>
        <strain evidence="2">MF-1</strain>
    </source>
</reference>
<protein>
    <submittedName>
        <fullName evidence="2">Uncharacterized protein</fullName>
    </submittedName>
</protein>
<feature type="compositionally biased region" description="Polar residues" evidence="1">
    <location>
        <begin position="117"/>
        <end position="134"/>
    </location>
</feature>
<organism evidence="2 3">
    <name type="scientific">Austropuccinia psidii MF-1</name>
    <dbReference type="NCBI Taxonomy" id="1389203"/>
    <lineage>
        <taxon>Eukaryota</taxon>
        <taxon>Fungi</taxon>
        <taxon>Dikarya</taxon>
        <taxon>Basidiomycota</taxon>
        <taxon>Pucciniomycotina</taxon>
        <taxon>Pucciniomycetes</taxon>
        <taxon>Pucciniales</taxon>
        <taxon>Sphaerophragmiaceae</taxon>
        <taxon>Austropuccinia</taxon>
    </lineage>
</organism>
<gene>
    <name evidence="2" type="ORF">O181_044757</name>
</gene>
<proteinExistence type="predicted"/>
<feature type="compositionally biased region" description="Polar residues" evidence="1">
    <location>
        <begin position="154"/>
        <end position="170"/>
    </location>
</feature>
<dbReference type="AlphaFoldDB" id="A0A9Q3DN22"/>
<sequence>MSSTRSGASYNPSNSSRKCHRCDYTRSQSVTEGQGAKNTTRSLSGYIQSQPEGLQQLIAAQRVPNHCRSVEKLHEFLHDCEKIYGPSQHLKVTQWIASIDGKEKHDAPNSKMEEKTPSSTQASAKNSPSIQKQQFHVKKQSQAQKKGKGMAQATNLTAKVTESQRFSRMP</sequence>
<feature type="region of interest" description="Disordered" evidence="1">
    <location>
        <begin position="1"/>
        <end position="48"/>
    </location>
</feature>